<keyword evidence="1" id="KW-0812">Transmembrane</keyword>
<sequence length="129" mass="14288">MENLSEILGAFIVLAPILIFVIVMMIVRRSFKNNGIHLTDMLTEMEVSVPAEGDNPAEHKKSASRLILFLSGVTSLILSVCITTFYFYMKVYCVNCSVGLDLSDFTNVILALGIGVIPYSVNQVKKIRL</sequence>
<feature type="transmembrane region" description="Helical" evidence="1">
    <location>
        <begin position="105"/>
        <end position="121"/>
    </location>
</feature>
<dbReference type="Proteomes" id="UP001065174">
    <property type="component" value="Chromosome"/>
</dbReference>
<evidence type="ECO:0000256" key="1">
    <source>
        <dbReference type="SAM" id="Phobius"/>
    </source>
</evidence>
<gene>
    <name evidence="2" type="ORF">N6H18_14925</name>
</gene>
<dbReference type="RefSeq" id="WP_262309079.1">
    <property type="nucleotide sequence ID" value="NZ_CP106679.1"/>
</dbReference>
<reference evidence="2" key="1">
    <citation type="submission" date="2022-09" db="EMBL/GenBank/DDBJ databases">
        <title>Comparative genomics and taxonomic characterization of three novel marine species of genus Reichenbachiella exhibiting antioxidant and polysaccharide degradation activities.</title>
        <authorList>
            <person name="Muhammad N."/>
            <person name="Lee Y.-J."/>
            <person name="Ko J."/>
            <person name="Kim S.-G."/>
        </authorList>
    </citation>
    <scope>NUCLEOTIDE SEQUENCE</scope>
    <source>
        <strain evidence="2">BKB1-1</strain>
    </source>
</reference>
<name>A0ABY6CM97_9BACT</name>
<feature type="transmembrane region" description="Helical" evidence="1">
    <location>
        <begin position="6"/>
        <end position="27"/>
    </location>
</feature>
<organism evidence="2 3">
    <name type="scientific">Reichenbachiella agarivorans</name>
    <dbReference type="NCBI Taxonomy" id="2979464"/>
    <lineage>
        <taxon>Bacteria</taxon>
        <taxon>Pseudomonadati</taxon>
        <taxon>Bacteroidota</taxon>
        <taxon>Cytophagia</taxon>
        <taxon>Cytophagales</taxon>
        <taxon>Reichenbachiellaceae</taxon>
        <taxon>Reichenbachiella</taxon>
    </lineage>
</organism>
<dbReference type="EMBL" id="CP106679">
    <property type="protein sequence ID" value="UXP31640.1"/>
    <property type="molecule type" value="Genomic_DNA"/>
</dbReference>
<keyword evidence="1" id="KW-1133">Transmembrane helix</keyword>
<keyword evidence="1" id="KW-0472">Membrane</keyword>
<evidence type="ECO:0000313" key="3">
    <source>
        <dbReference type="Proteomes" id="UP001065174"/>
    </source>
</evidence>
<feature type="transmembrane region" description="Helical" evidence="1">
    <location>
        <begin position="66"/>
        <end position="89"/>
    </location>
</feature>
<accession>A0ABY6CM97</accession>
<keyword evidence="3" id="KW-1185">Reference proteome</keyword>
<proteinExistence type="predicted"/>
<evidence type="ECO:0000313" key="2">
    <source>
        <dbReference type="EMBL" id="UXP31640.1"/>
    </source>
</evidence>
<protein>
    <submittedName>
        <fullName evidence="2">Uncharacterized protein</fullName>
    </submittedName>
</protein>